<evidence type="ECO:0000313" key="3">
    <source>
        <dbReference type="Proteomes" id="UP000182114"/>
    </source>
</evidence>
<dbReference type="EMBL" id="FNBD01000017">
    <property type="protein sequence ID" value="SDF47535.1"/>
    <property type="molecule type" value="Genomic_DNA"/>
</dbReference>
<reference evidence="3" key="1">
    <citation type="submission" date="2016-10" db="EMBL/GenBank/DDBJ databases">
        <authorList>
            <person name="Varghese N."/>
            <person name="Submissions S."/>
        </authorList>
    </citation>
    <scope>NUCLEOTIDE SEQUENCE [LARGE SCALE GENOMIC DNA]</scope>
    <source>
        <strain evidence="3">DSM 24729</strain>
    </source>
</reference>
<name>A0A1G7LDJ3_9FLAO</name>
<keyword evidence="3" id="KW-1185">Reference proteome</keyword>
<sequence>MLIGFIIFQLFVVFVIPDFEKFATTLFEGSVNFLNSFSQVGLNYVQASVVICVIIPTAILAALMYWNKKITRN</sequence>
<keyword evidence="1" id="KW-1133">Transmembrane helix</keyword>
<proteinExistence type="predicted"/>
<accession>A0A1G7LDJ3</accession>
<keyword evidence="1" id="KW-0812">Transmembrane</keyword>
<gene>
    <name evidence="2" type="ORF">SAMN04487992_11728</name>
</gene>
<organism evidence="2 3">
    <name type="scientific">Cellulophaga baltica</name>
    <dbReference type="NCBI Taxonomy" id="76594"/>
    <lineage>
        <taxon>Bacteria</taxon>
        <taxon>Pseudomonadati</taxon>
        <taxon>Bacteroidota</taxon>
        <taxon>Flavobacteriia</taxon>
        <taxon>Flavobacteriales</taxon>
        <taxon>Flavobacteriaceae</taxon>
        <taxon>Cellulophaga</taxon>
    </lineage>
</organism>
<protein>
    <submittedName>
        <fullName evidence="2">Uncharacterized protein</fullName>
    </submittedName>
</protein>
<dbReference type="AlphaFoldDB" id="A0A1G7LDJ3"/>
<keyword evidence="1" id="KW-0472">Membrane</keyword>
<evidence type="ECO:0000313" key="2">
    <source>
        <dbReference type="EMBL" id="SDF47535.1"/>
    </source>
</evidence>
<feature type="transmembrane region" description="Helical" evidence="1">
    <location>
        <begin position="41"/>
        <end position="66"/>
    </location>
</feature>
<dbReference type="Proteomes" id="UP000182114">
    <property type="component" value="Unassembled WGS sequence"/>
</dbReference>
<evidence type="ECO:0000256" key="1">
    <source>
        <dbReference type="SAM" id="Phobius"/>
    </source>
</evidence>